<evidence type="ECO:0000313" key="2">
    <source>
        <dbReference type="Proteomes" id="UP000002215"/>
    </source>
</evidence>
<name>A0A979G4U2_CHIPD</name>
<reference evidence="2" key="1">
    <citation type="submission" date="2009-08" db="EMBL/GenBank/DDBJ databases">
        <title>The complete genome of Chitinophaga pinensis DSM 2588.</title>
        <authorList>
            <consortium name="US DOE Joint Genome Institute (JGI-PGF)"/>
            <person name="Lucas S."/>
            <person name="Copeland A."/>
            <person name="Lapidus A."/>
            <person name="Glavina del Rio T."/>
            <person name="Dalin E."/>
            <person name="Tice H."/>
            <person name="Bruce D."/>
            <person name="Goodwin L."/>
            <person name="Pitluck S."/>
            <person name="Kyrpides N."/>
            <person name="Mavromatis K."/>
            <person name="Ivanova N."/>
            <person name="Mikhailova N."/>
            <person name="Sims D."/>
            <person name="Meinche L."/>
            <person name="Brettin T."/>
            <person name="Detter J.C."/>
            <person name="Han C."/>
            <person name="Larimer F."/>
            <person name="Land M."/>
            <person name="Hauser L."/>
            <person name="Markowitz V."/>
            <person name="Cheng J.-F."/>
            <person name="Hugenholtz P."/>
            <person name="Woyke T."/>
            <person name="Wu D."/>
            <person name="Spring S."/>
            <person name="Klenk H.-P."/>
            <person name="Eisen J.A."/>
        </authorList>
    </citation>
    <scope>NUCLEOTIDE SEQUENCE [LARGE SCALE GENOMIC DNA]</scope>
    <source>
        <strain evidence="2">ATCC 43595 / DSM 2588 / LMG 13176 / NBRC 15968 / NCIMB 11800 / UQM 2034</strain>
    </source>
</reference>
<proteinExistence type="predicted"/>
<sequence length="262" mass="30742">MLYHELNAINKIDLESITFLELVASTKNYFHPIFMKTGAIHLDVNQYECQGWYLSLHKVNNQVKFDTYGVHNGTILDYYTWCNKLKKLSQKDRYWQMKKDMQTLEAIKLLKLPVIQDLEVKGYMKPDLCFHQAIPLNQQLLMRLGILNEEGRLSFDKIIQTRSELESRTDKIEISTLARRGKEKVEYRFNFIVANKKNINLFNDIRLYCIDVSSADLNSMVGIEDNVLPDPETVYQMALERNHRHHLSKEEILAKGFNFFAG</sequence>
<dbReference type="Proteomes" id="UP000002215">
    <property type="component" value="Chromosome"/>
</dbReference>
<organism evidence="1 2">
    <name type="scientific">Chitinophaga pinensis (strain ATCC 43595 / DSM 2588 / LMG 13176 / NBRC 15968 / NCIMB 11800 / UQM 2034)</name>
    <dbReference type="NCBI Taxonomy" id="485918"/>
    <lineage>
        <taxon>Bacteria</taxon>
        <taxon>Pseudomonadati</taxon>
        <taxon>Bacteroidota</taxon>
        <taxon>Chitinophagia</taxon>
        <taxon>Chitinophagales</taxon>
        <taxon>Chitinophagaceae</taxon>
        <taxon>Chitinophaga</taxon>
    </lineage>
</organism>
<dbReference type="AlphaFoldDB" id="A0A979G4U2"/>
<reference evidence="1 2" key="2">
    <citation type="journal article" date="2010" name="Stand. Genomic Sci.">
        <title>Complete genome sequence of Chitinophaga pinensis type strain (UQM 2034).</title>
        <authorList>
            <person name="Glavina Del Rio T."/>
            <person name="Abt B."/>
            <person name="Spring S."/>
            <person name="Lapidus A."/>
            <person name="Nolan M."/>
            <person name="Tice H."/>
            <person name="Copeland A."/>
            <person name="Cheng J.F."/>
            <person name="Chen F."/>
            <person name="Bruce D."/>
            <person name="Goodwin L."/>
            <person name="Pitluck S."/>
            <person name="Ivanova N."/>
            <person name="Mavromatis K."/>
            <person name="Mikhailova N."/>
            <person name="Pati A."/>
            <person name="Chen A."/>
            <person name="Palaniappan K."/>
            <person name="Land M."/>
            <person name="Hauser L."/>
            <person name="Chang Y.J."/>
            <person name="Jeffries C.D."/>
            <person name="Chain P."/>
            <person name="Saunders E."/>
            <person name="Detter J.C."/>
            <person name="Brettin T."/>
            <person name="Rohde M."/>
            <person name="Goker M."/>
            <person name="Bristow J."/>
            <person name="Eisen J.A."/>
            <person name="Markowitz V."/>
            <person name="Hugenholtz P."/>
            <person name="Kyrpides N.C."/>
            <person name="Klenk H.P."/>
            <person name="Lucas S."/>
        </authorList>
    </citation>
    <scope>NUCLEOTIDE SEQUENCE [LARGE SCALE GENOMIC DNA]</scope>
    <source>
        <strain evidence="2">ATCC 43595 / DSM 2588 / LMG 13176 / NBRC 15968 / NCIMB 11800 / UQM 2034</strain>
    </source>
</reference>
<gene>
    <name evidence="1" type="ordered locus">Cpin_3176</name>
</gene>
<protein>
    <submittedName>
        <fullName evidence="1">Uncharacterized protein</fullName>
    </submittedName>
</protein>
<dbReference type="EMBL" id="CP001699">
    <property type="protein sequence ID" value="ACU60643.1"/>
    <property type="molecule type" value="Genomic_DNA"/>
</dbReference>
<evidence type="ECO:0000313" key="1">
    <source>
        <dbReference type="EMBL" id="ACU60643.1"/>
    </source>
</evidence>
<accession>A0A979G4U2</accession>
<dbReference type="RefSeq" id="WP_012790819.1">
    <property type="nucleotide sequence ID" value="NC_013132.1"/>
</dbReference>
<dbReference type="KEGG" id="cpi:Cpin_3176"/>